<sequence length="128" mass="14284">MSSTSLVDPFPAEKKKKNGKRGPLPGIWSAKDGPGPAKWRRDNKQAGIHGQVRRKGERDPKKGGLRMSQEMANTPRYKNAQGLPPLDPEVGEKMEKRKKAAKKEGDKAAKQAQHERKEKKSDKKCALM</sequence>
<feature type="region of interest" description="Disordered" evidence="1">
    <location>
        <begin position="1"/>
        <end position="128"/>
    </location>
</feature>
<proteinExistence type="predicted"/>
<name>A0A2J6T465_9HELO</name>
<dbReference type="OrthoDB" id="10475260at2759"/>
<protein>
    <submittedName>
        <fullName evidence="2">Uncharacterized protein</fullName>
    </submittedName>
</protein>
<reference evidence="2 3" key="1">
    <citation type="submission" date="2016-04" db="EMBL/GenBank/DDBJ databases">
        <title>A degradative enzymes factory behind the ericoid mycorrhizal symbiosis.</title>
        <authorList>
            <consortium name="DOE Joint Genome Institute"/>
            <person name="Martino E."/>
            <person name="Morin E."/>
            <person name="Grelet G."/>
            <person name="Kuo A."/>
            <person name="Kohler A."/>
            <person name="Daghino S."/>
            <person name="Barry K."/>
            <person name="Choi C."/>
            <person name="Cichocki N."/>
            <person name="Clum A."/>
            <person name="Copeland A."/>
            <person name="Hainaut M."/>
            <person name="Haridas S."/>
            <person name="Labutti K."/>
            <person name="Lindquist E."/>
            <person name="Lipzen A."/>
            <person name="Khouja H.-R."/>
            <person name="Murat C."/>
            <person name="Ohm R."/>
            <person name="Olson A."/>
            <person name="Spatafora J."/>
            <person name="Veneault-Fourrey C."/>
            <person name="Henrissat B."/>
            <person name="Grigoriev I."/>
            <person name="Martin F."/>
            <person name="Perotto S."/>
        </authorList>
    </citation>
    <scope>NUCLEOTIDE SEQUENCE [LARGE SCALE GENOMIC DNA]</scope>
    <source>
        <strain evidence="2 3">E</strain>
    </source>
</reference>
<dbReference type="RefSeq" id="XP_024734722.1">
    <property type="nucleotide sequence ID" value="XM_024883379.1"/>
</dbReference>
<gene>
    <name evidence="2" type="ORF">K444DRAFT_631552</name>
</gene>
<dbReference type="AlphaFoldDB" id="A0A2J6T465"/>
<dbReference type="EMBL" id="KZ613843">
    <property type="protein sequence ID" value="PMD57818.1"/>
    <property type="molecule type" value="Genomic_DNA"/>
</dbReference>
<keyword evidence="3" id="KW-1185">Reference proteome</keyword>
<evidence type="ECO:0000313" key="3">
    <source>
        <dbReference type="Proteomes" id="UP000235371"/>
    </source>
</evidence>
<organism evidence="2 3">
    <name type="scientific">Hyaloscypha bicolor E</name>
    <dbReference type="NCBI Taxonomy" id="1095630"/>
    <lineage>
        <taxon>Eukaryota</taxon>
        <taxon>Fungi</taxon>
        <taxon>Dikarya</taxon>
        <taxon>Ascomycota</taxon>
        <taxon>Pezizomycotina</taxon>
        <taxon>Leotiomycetes</taxon>
        <taxon>Helotiales</taxon>
        <taxon>Hyaloscyphaceae</taxon>
        <taxon>Hyaloscypha</taxon>
        <taxon>Hyaloscypha bicolor</taxon>
    </lineage>
</organism>
<evidence type="ECO:0000313" key="2">
    <source>
        <dbReference type="EMBL" id="PMD57818.1"/>
    </source>
</evidence>
<evidence type="ECO:0000256" key="1">
    <source>
        <dbReference type="SAM" id="MobiDB-lite"/>
    </source>
</evidence>
<dbReference type="Proteomes" id="UP000235371">
    <property type="component" value="Unassembled WGS sequence"/>
</dbReference>
<dbReference type="GeneID" id="36591456"/>
<feature type="compositionally biased region" description="Basic and acidic residues" evidence="1">
    <location>
        <begin position="102"/>
        <end position="128"/>
    </location>
</feature>
<accession>A0A2J6T465</accession>
<dbReference type="InParanoid" id="A0A2J6T465"/>